<evidence type="ECO:0008006" key="3">
    <source>
        <dbReference type="Google" id="ProtNLM"/>
    </source>
</evidence>
<dbReference type="Proteomes" id="UP000230233">
    <property type="component" value="Chromosome I"/>
</dbReference>
<keyword evidence="2" id="KW-1185">Reference proteome</keyword>
<accession>A0A2G5VTR6</accession>
<organism evidence="1 2">
    <name type="scientific">Caenorhabditis nigoni</name>
    <dbReference type="NCBI Taxonomy" id="1611254"/>
    <lineage>
        <taxon>Eukaryota</taxon>
        <taxon>Metazoa</taxon>
        <taxon>Ecdysozoa</taxon>
        <taxon>Nematoda</taxon>
        <taxon>Chromadorea</taxon>
        <taxon>Rhabditida</taxon>
        <taxon>Rhabditina</taxon>
        <taxon>Rhabditomorpha</taxon>
        <taxon>Rhabditoidea</taxon>
        <taxon>Rhabditidae</taxon>
        <taxon>Peloderinae</taxon>
        <taxon>Caenorhabditis</taxon>
    </lineage>
</organism>
<comment type="caution">
    <text evidence="1">The sequence shown here is derived from an EMBL/GenBank/DDBJ whole genome shotgun (WGS) entry which is preliminary data.</text>
</comment>
<evidence type="ECO:0000313" key="2">
    <source>
        <dbReference type="Proteomes" id="UP000230233"/>
    </source>
</evidence>
<protein>
    <recommendedName>
        <fullName evidence="3">F-box associated domain-containing protein</fullName>
    </recommendedName>
</protein>
<dbReference type="PANTHER" id="PTHR21503">
    <property type="entry name" value="F-BOX-CONTAINING HYPOTHETICAL PROTEIN C.ELEGANS"/>
    <property type="match status" value="1"/>
</dbReference>
<sequence>MEYLWIINHFPPFVPNVRKLSVCLGMWLDWYCDIKHVERFFSSYPMMKHVEMSMMSAKQPLSLDSKFYQTESIEIEQHQNAFATTLRHFQGRQAVLTCFTRCKISDLIEFVNRWKSGEAYHKLERLEVGEVVEDQNRMLEAIGAKHIDPAKKVPTHTVPRVFNRYSEPNTKPIRSRAYVVRATDNRVASVLIEEKWLKFGVWDKTEDEFVKMVE</sequence>
<reference evidence="2" key="1">
    <citation type="submission" date="2017-10" db="EMBL/GenBank/DDBJ databases">
        <title>Rapid genome shrinkage in a self-fertile nematode reveals novel sperm competition proteins.</title>
        <authorList>
            <person name="Yin D."/>
            <person name="Schwarz E.M."/>
            <person name="Thomas C.G."/>
            <person name="Felde R.L."/>
            <person name="Korf I.F."/>
            <person name="Cutter A.D."/>
            <person name="Schartner C.M."/>
            <person name="Ralston E.J."/>
            <person name="Meyer B.J."/>
            <person name="Haag E.S."/>
        </authorList>
    </citation>
    <scope>NUCLEOTIDE SEQUENCE [LARGE SCALE GENOMIC DNA]</scope>
    <source>
        <strain evidence="2">JU1422</strain>
    </source>
</reference>
<dbReference type="AlphaFoldDB" id="A0A2G5VTR6"/>
<dbReference type="PANTHER" id="PTHR21503:SF8">
    <property type="entry name" value="F-BOX ASSOCIATED DOMAIN-CONTAINING PROTEIN-RELATED"/>
    <property type="match status" value="1"/>
</dbReference>
<gene>
    <name evidence="1" type="primary">Cnig_chr_I.g496</name>
    <name evidence="1" type="ORF">B9Z55_000496</name>
</gene>
<dbReference type="EMBL" id="PDUG01000001">
    <property type="protein sequence ID" value="PIC55060.1"/>
    <property type="molecule type" value="Genomic_DNA"/>
</dbReference>
<evidence type="ECO:0000313" key="1">
    <source>
        <dbReference type="EMBL" id="PIC55060.1"/>
    </source>
</evidence>
<name>A0A2G5VTR6_9PELO</name>
<proteinExistence type="predicted"/>